<feature type="transmembrane region" description="Helical" evidence="7">
    <location>
        <begin position="354"/>
        <end position="373"/>
    </location>
</feature>
<feature type="region of interest" description="Disordered" evidence="6">
    <location>
        <begin position="477"/>
        <end position="500"/>
    </location>
</feature>
<dbReference type="PROSITE" id="PS50850">
    <property type="entry name" value="MFS"/>
    <property type="match status" value="1"/>
</dbReference>
<feature type="transmembrane region" description="Helical" evidence="7">
    <location>
        <begin position="446"/>
        <end position="467"/>
    </location>
</feature>
<evidence type="ECO:0000256" key="4">
    <source>
        <dbReference type="ARBA" id="ARBA00022989"/>
    </source>
</evidence>
<feature type="region of interest" description="Disordered" evidence="6">
    <location>
        <begin position="1"/>
        <end position="23"/>
    </location>
</feature>
<feature type="domain" description="Major facilitator superfamily (MFS) profile" evidence="8">
    <location>
        <begin position="60"/>
        <end position="471"/>
    </location>
</feature>
<reference evidence="9" key="1">
    <citation type="journal article" date="2021" name="New Phytol.">
        <title>Evolutionary innovations through gain and loss of genes in the ectomycorrhizal Boletales.</title>
        <authorList>
            <person name="Wu G."/>
            <person name="Miyauchi S."/>
            <person name="Morin E."/>
            <person name="Kuo A."/>
            <person name="Drula E."/>
            <person name="Varga T."/>
            <person name="Kohler A."/>
            <person name="Feng B."/>
            <person name="Cao Y."/>
            <person name="Lipzen A."/>
            <person name="Daum C."/>
            <person name="Hundley H."/>
            <person name="Pangilinan J."/>
            <person name="Johnson J."/>
            <person name="Barry K."/>
            <person name="LaButti K."/>
            <person name="Ng V."/>
            <person name="Ahrendt S."/>
            <person name="Min B."/>
            <person name="Choi I.G."/>
            <person name="Park H."/>
            <person name="Plett J.M."/>
            <person name="Magnuson J."/>
            <person name="Spatafora J.W."/>
            <person name="Nagy L.G."/>
            <person name="Henrissat B."/>
            <person name="Grigoriev I.V."/>
            <person name="Yang Z.L."/>
            <person name="Xu J."/>
            <person name="Martin F.M."/>
        </authorList>
    </citation>
    <scope>NUCLEOTIDE SEQUENCE</scope>
    <source>
        <strain evidence="9">KKN 215</strain>
    </source>
</reference>
<keyword evidence="3 7" id="KW-0812">Transmembrane</keyword>
<evidence type="ECO:0000256" key="1">
    <source>
        <dbReference type="ARBA" id="ARBA00004141"/>
    </source>
</evidence>
<protein>
    <submittedName>
        <fullName evidence="9">MFS general substrate transporter</fullName>
    </submittedName>
</protein>
<evidence type="ECO:0000256" key="3">
    <source>
        <dbReference type="ARBA" id="ARBA00022692"/>
    </source>
</evidence>
<evidence type="ECO:0000256" key="2">
    <source>
        <dbReference type="ARBA" id="ARBA00022448"/>
    </source>
</evidence>
<dbReference type="AlphaFoldDB" id="A0A8K0XLW0"/>
<comment type="caution">
    <text evidence="9">The sequence shown here is derived from an EMBL/GenBank/DDBJ whole genome shotgun (WGS) entry which is preliminary data.</text>
</comment>
<dbReference type="GO" id="GO:0022857">
    <property type="term" value="F:transmembrane transporter activity"/>
    <property type="evidence" value="ECO:0007669"/>
    <property type="project" value="InterPro"/>
</dbReference>
<keyword evidence="10" id="KW-1185">Reference proteome</keyword>
<feature type="transmembrane region" description="Helical" evidence="7">
    <location>
        <begin position="379"/>
        <end position="402"/>
    </location>
</feature>
<comment type="subcellular location">
    <subcellularLocation>
        <location evidence="1">Membrane</location>
        <topology evidence="1">Multi-pass membrane protein</topology>
    </subcellularLocation>
</comment>
<dbReference type="InterPro" id="IPR011701">
    <property type="entry name" value="MFS"/>
</dbReference>
<dbReference type="EMBL" id="JAEVFJ010000035">
    <property type="protein sequence ID" value="KAH8091650.1"/>
    <property type="molecule type" value="Genomic_DNA"/>
</dbReference>
<dbReference type="FunFam" id="1.20.1250.20:FF:000034">
    <property type="entry name" value="MFS general substrate transporter"/>
    <property type="match status" value="1"/>
</dbReference>
<evidence type="ECO:0000313" key="10">
    <source>
        <dbReference type="Proteomes" id="UP000813824"/>
    </source>
</evidence>
<evidence type="ECO:0000313" key="9">
    <source>
        <dbReference type="EMBL" id="KAH8091650.1"/>
    </source>
</evidence>
<feature type="transmembrane region" description="Helical" evidence="7">
    <location>
        <begin position="294"/>
        <end position="315"/>
    </location>
</feature>
<dbReference type="FunFam" id="1.20.1250.20:FF:000068">
    <property type="entry name" value="MFS general substrate transporter"/>
    <property type="match status" value="1"/>
</dbReference>
<feature type="transmembrane region" description="Helical" evidence="7">
    <location>
        <begin position="58"/>
        <end position="78"/>
    </location>
</feature>
<keyword evidence="4 7" id="KW-1133">Transmembrane helix</keyword>
<dbReference type="Gene3D" id="1.20.1250.20">
    <property type="entry name" value="MFS general substrate transporter like domains"/>
    <property type="match status" value="2"/>
</dbReference>
<evidence type="ECO:0000256" key="5">
    <source>
        <dbReference type="ARBA" id="ARBA00023136"/>
    </source>
</evidence>
<feature type="compositionally biased region" description="Basic and acidic residues" evidence="6">
    <location>
        <begin position="14"/>
        <end position="23"/>
    </location>
</feature>
<feature type="transmembrane region" description="Helical" evidence="7">
    <location>
        <begin position="327"/>
        <end position="347"/>
    </location>
</feature>
<dbReference type="SUPFAM" id="SSF103473">
    <property type="entry name" value="MFS general substrate transporter"/>
    <property type="match status" value="1"/>
</dbReference>
<feature type="transmembrane region" description="Helical" evidence="7">
    <location>
        <begin position="98"/>
        <end position="119"/>
    </location>
</feature>
<keyword evidence="2" id="KW-0813">Transport</keyword>
<feature type="transmembrane region" description="Helical" evidence="7">
    <location>
        <begin position="414"/>
        <end position="434"/>
    </location>
</feature>
<evidence type="ECO:0000256" key="6">
    <source>
        <dbReference type="SAM" id="MobiDB-lite"/>
    </source>
</evidence>
<feature type="transmembrane region" description="Helical" evidence="7">
    <location>
        <begin position="186"/>
        <end position="207"/>
    </location>
</feature>
<evidence type="ECO:0000256" key="7">
    <source>
        <dbReference type="SAM" id="Phobius"/>
    </source>
</evidence>
<dbReference type="InterPro" id="IPR020846">
    <property type="entry name" value="MFS_dom"/>
</dbReference>
<accession>A0A8K0XLW0</accession>
<name>A0A8K0XLW0_9AGAR</name>
<feature type="transmembrane region" description="Helical" evidence="7">
    <location>
        <begin position="219"/>
        <end position="241"/>
    </location>
</feature>
<organism evidence="9 10">
    <name type="scientific">Cristinia sonorae</name>
    <dbReference type="NCBI Taxonomy" id="1940300"/>
    <lineage>
        <taxon>Eukaryota</taxon>
        <taxon>Fungi</taxon>
        <taxon>Dikarya</taxon>
        <taxon>Basidiomycota</taxon>
        <taxon>Agaricomycotina</taxon>
        <taxon>Agaricomycetes</taxon>
        <taxon>Agaricomycetidae</taxon>
        <taxon>Agaricales</taxon>
        <taxon>Pleurotineae</taxon>
        <taxon>Stephanosporaceae</taxon>
        <taxon>Cristinia</taxon>
    </lineage>
</organism>
<dbReference type="PANTHER" id="PTHR43791:SF19">
    <property type="entry name" value="TRANSPORTER, PUTATIVE (AFU_ORTHOLOGUE AFUA_1G01812)-RELATED"/>
    <property type="match status" value="1"/>
</dbReference>
<gene>
    <name evidence="9" type="ORF">BXZ70DRAFT_1040725</name>
</gene>
<dbReference type="InterPro" id="IPR036259">
    <property type="entry name" value="MFS_trans_sf"/>
</dbReference>
<feature type="transmembrane region" description="Helical" evidence="7">
    <location>
        <begin position="156"/>
        <end position="174"/>
    </location>
</feature>
<feature type="compositionally biased region" description="Polar residues" evidence="6">
    <location>
        <begin position="1"/>
        <end position="13"/>
    </location>
</feature>
<dbReference type="Pfam" id="PF07690">
    <property type="entry name" value="MFS_1"/>
    <property type="match status" value="1"/>
</dbReference>
<dbReference type="GO" id="GO:0016020">
    <property type="term" value="C:membrane"/>
    <property type="evidence" value="ECO:0007669"/>
    <property type="project" value="UniProtKB-SubCell"/>
</dbReference>
<evidence type="ECO:0000259" key="8">
    <source>
        <dbReference type="PROSITE" id="PS50850"/>
    </source>
</evidence>
<sequence length="524" mass="58300">MEKLSSPPSTHGSSTEKDRVSRVEDTNIDVEKLTVPVYNAHVDTSGVNERKLLRKVDIALIPWLSFLYLLSFLDRTSIGNAKLYGLEHDLGINDTQYGLALTIFFFSYSIFEVPSNVFLKRLRPSVWLSLLMLLWGVMMTVQGLVHNYGGLLGMRWMLGLFEAGLFPGVNYYLSCWYKRSEFGIRAAVFFSAATVSGAFGGLLAAAISKMGGVGGKPAWAWIFILEGLLTVVAGVASFWIIQDFPDTAKFLSEPERTVIIRRLQDDDQFSAAGEKLKWKYIWQSLLDWKTWLGMLLYMGSDGPLYAFSLFLPSIIKELGYTATPANLLTVPVYTLACIMTCLVGFVADRRGQRGYLNIFNCCIGAAGYIILIASRNAALSYFGVFLAACGIYPNIPNTIAWMSNNVEGSYKRSVTLAMVISFGNINGAVSSNVYRGKDQPWYTLGHGIVLMYIGIGLLCSVLMLFLLKQENARRDRGERDEVIEGVNDNSEESASLAEKNGKFATVEDAKRQKGDHWSGYRYTL</sequence>
<feature type="transmembrane region" description="Helical" evidence="7">
    <location>
        <begin position="126"/>
        <end position="144"/>
    </location>
</feature>
<proteinExistence type="predicted"/>
<keyword evidence="5 7" id="KW-0472">Membrane</keyword>
<dbReference type="Proteomes" id="UP000813824">
    <property type="component" value="Unassembled WGS sequence"/>
</dbReference>
<dbReference type="PANTHER" id="PTHR43791">
    <property type="entry name" value="PERMEASE-RELATED"/>
    <property type="match status" value="1"/>
</dbReference>
<dbReference type="OrthoDB" id="2962993at2759"/>